<feature type="domain" description="Prokaryotic-type class I peptide chain release factors" evidence="3">
    <location>
        <begin position="156"/>
        <end position="230"/>
    </location>
</feature>
<evidence type="ECO:0000259" key="3">
    <source>
        <dbReference type="Pfam" id="PF00472"/>
    </source>
</evidence>
<evidence type="ECO:0000313" key="6">
    <source>
        <dbReference type="Proteomes" id="UP000257084"/>
    </source>
</evidence>
<dbReference type="Proteomes" id="UP000257084">
    <property type="component" value="Chromosome"/>
</dbReference>
<evidence type="ECO:0000259" key="4">
    <source>
        <dbReference type="Pfam" id="PF03462"/>
    </source>
</evidence>
<dbReference type="EMBL" id="CP028360">
    <property type="protein sequence ID" value="AXN02440.1"/>
    <property type="molecule type" value="Genomic_DNA"/>
</dbReference>
<dbReference type="InterPro" id="IPR000352">
    <property type="entry name" value="Pep_chain_release_fac_I"/>
</dbReference>
<evidence type="ECO:0000256" key="2">
    <source>
        <dbReference type="ARBA" id="ARBA00022481"/>
    </source>
</evidence>
<accession>A0A346E0D5</accession>
<dbReference type="InterPro" id="IPR005139">
    <property type="entry name" value="PCRF"/>
</dbReference>
<dbReference type="Gene3D" id="3.30.160.20">
    <property type="match status" value="1"/>
</dbReference>
<dbReference type="Pfam" id="PF03462">
    <property type="entry name" value="PCRF"/>
    <property type="match status" value="1"/>
</dbReference>
<comment type="similarity">
    <text evidence="1">Belongs to the prokaryotic/mitochondrial release factor family.</text>
</comment>
<dbReference type="KEGG" id="vfg:C9I84_034"/>
<organism evidence="5 6">
    <name type="scientific">Candidatus Vidania fulgoroideorum</name>
    <dbReference type="NCBI Taxonomy" id="881286"/>
    <lineage>
        <taxon>Bacteria</taxon>
        <taxon>Pseudomonadati</taxon>
        <taxon>Pseudomonadota</taxon>
        <taxon>Betaproteobacteria</taxon>
        <taxon>Candidatus Vidania</taxon>
    </lineage>
</organism>
<dbReference type="InterPro" id="IPR045853">
    <property type="entry name" value="Pep_chain_release_fac_I_sf"/>
</dbReference>
<name>A0A346E0D5_9PROT</name>
<dbReference type="GO" id="GO:0003747">
    <property type="term" value="F:translation release factor activity"/>
    <property type="evidence" value="ECO:0007669"/>
    <property type="project" value="InterPro"/>
</dbReference>
<gene>
    <name evidence="5" type="ORF">C9I84_034</name>
</gene>
<proteinExistence type="inferred from homology"/>
<evidence type="ECO:0000313" key="5">
    <source>
        <dbReference type="EMBL" id="AXN02440.1"/>
    </source>
</evidence>
<dbReference type="Pfam" id="PF00472">
    <property type="entry name" value="RF-1"/>
    <property type="match status" value="1"/>
</dbReference>
<protein>
    <submittedName>
        <fullName evidence="5">Peptide chain release factor 2</fullName>
    </submittedName>
</protein>
<dbReference type="Gene3D" id="3.30.70.1660">
    <property type="match status" value="1"/>
</dbReference>
<reference evidence="5 6" key="1">
    <citation type="submission" date="2018-03" db="EMBL/GenBank/DDBJ databases">
        <title>A parallel universe: an anciently diverged bacterial symbiosis in a Hawaiian planthopper (Hemiptera: Cixiidae) reveals rearranged nutritional responsibilities.</title>
        <authorList>
            <person name="Bennett G."/>
            <person name="Mao M."/>
        </authorList>
    </citation>
    <scope>NUCLEOTIDE SEQUENCE [LARGE SCALE GENOMIC DNA]</scope>
    <source>
        <strain evidence="5 6">OLIH</strain>
    </source>
</reference>
<evidence type="ECO:0000256" key="1">
    <source>
        <dbReference type="ARBA" id="ARBA00010835"/>
    </source>
</evidence>
<dbReference type="PANTHER" id="PTHR43116">
    <property type="entry name" value="PEPTIDE CHAIN RELEASE FACTOR 2"/>
    <property type="match status" value="1"/>
</dbReference>
<feature type="domain" description="Peptide chain release factor" evidence="4">
    <location>
        <begin position="10"/>
        <end position="147"/>
    </location>
</feature>
<sequence length="286" mass="33970">MIFELIKEIKKLKIIRKLINCSVNKEDVKYIQKETDIVLKNIKKIEKNIFFKKKKDCYIEIFSKKGGQDSSYCINILFKQYVNFFYREKIIFNVLKTKVNKININKYLLIFIKDEFELLKGENGINKFIKKSNTKKSEIKHTCYCSVKITSISINNKIDIKKEDITISSFKASGAGGQHVNKTNSAVRIKHIPTGITVSCQNQRSQLQNKNEAIKILKFKLEKKNKKKKMRYFNERIIRIYFIEENLVVDKRVNIKNKFSNYKKGKMYEEVLLNKINEKNRKNFKY</sequence>
<dbReference type="AlphaFoldDB" id="A0A346E0D5"/>
<dbReference type="GO" id="GO:0005737">
    <property type="term" value="C:cytoplasm"/>
    <property type="evidence" value="ECO:0007669"/>
    <property type="project" value="UniProtKB-ARBA"/>
</dbReference>
<dbReference type="PANTHER" id="PTHR43116:SF3">
    <property type="entry name" value="CLASS I PEPTIDE CHAIN RELEASE FACTOR"/>
    <property type="match status" value="1"/>
</dbReference>
<keyword evidence="2" id="KW-0488">Methylation</keyword>
<keyword evidence="6" id="KW-1185">Reference proteome</keyword>
<dbReference type="SUPFAM" id="SSF75620">
    <property type="entry name" value="Release factor"/>
    <property type="match status" value="1"/>
</dbReference>